<organism evidence="4 5">
    <name type="scientific">Thermodesulfovibrio aggregans</name>
    <dbReference type="NCBI Taxonomy" id="86166"/>
    <lineage>
        <taxon>Bacteria</taxon>
        <taxon>Pseudomonadati</taxon>
        <taxon>Nitrospirota</taxon>
        <taxon>Thermodesulfovibrionia</taxon>
        <taxon>Thermodesulfovibrionales</taxon>
        <taxon>Thermodesulfovibrionaceae</taxon>
        <taxon>Thermodesulfovibrio</taxon>
    </lineage>
</organism>
<dbReference type="Proteomes" id="UP000242288">
    <property type="component" value="Unassembled WGS sequence"/>
</dbReference>
<name>A0A2J6WQW3_9BACT</name>
<accession>A0A2J6WQW3</accession>
<dbReference type="GO" id="GO:0006046">
    <property type="term" value="P:N-acetylglucosamine catabolic process"/>
    <property type="evidence" value="ECO:0007669"/>
    <property type="project" value="TreeGrafter"/>
</dbReference>
<comment type="caution">
    <text evidence="4">The sequence shown here is derived from an EMBL/GenBank/DDBJ whole genome shotgun (WGS) entry which is preliminary data.</text>
</comment>
<reference evidence="4 5" key="1">
    <citation type="submission" date="2018-01" db="EMBL/GenBank/DDBJ databases">
        <title>Metagenomic assembled genomes from two thermal pools in the Uzon Caldera, Kamchatka, Russia.</title>
        <authorList>
            <person name="Wilkins L."/>
            <person name="Ettinger C."/>
        </authorList>
    </citation>
    <scope>NUCLEOTIDE SEQUENCE [LARGE SCALE GENOMIC DNA]</scope>
    <source>
        <strain evidence="4">ZAV-04</strain>
    </source>
</reference>
<dbReference type="GO" id="GO:0008448">
    <property type="term" value="F:N-acetylglucosamine-6-phosphate deacetylase activity"/>
    <property type="evidence" value="ECO:0007669"/>
    <property type="project" value="TreeGrafter"/>
</dbReference>
<dbReference type="InterPro" id="IPR006680">
    <property type="entry name" value="Amidohydro-rel"/>
</dbReference>
<protein>
    <recommendedName>
        <fullName evidence="3">Amidohydrolase-related domain-containing protein</fullName>
    </recommendedName>
</protein>
<sequence>MSLIDVHFHGTNKIDVRDINSPDQVLLIAQEYCSMRVDKFLLTLYPAEINTMRKTLLNIKKAMEYQRQEAKLIGVYLEGPFLNPEKAGALERYYFLKPDVEVLNRLIDGFEDIVKVITVAPELPGAIRIIEKCAQMGIIVSMGHSNATYKEAEEGFKAGARLITHLFNAMRGIHHREPGIAGFGVINQEIYVELIGDGRHLSDKLLKWLFHIKNPERIILISDMVKQNEESKKLQGGSMSLKDVVERLKNLNIDENKLKLAGETNPERLLKINSL</sequence>
<feature type="domain" description="Amidohydrolase-related" evidence="3">
    <location>
        <begin position="3"/>
        <end position="224"/>
    </location>
</feature>
<dbReference type="SUPFAM" id="SSF51556">
    <property type="entry name" value="Metallo-dependent hydrolases"/>
    <property type="match status" value="1"/>
</dbReference>
<dbReference type="EMBL" id="PNIO01000006">
    <property type="protein sequence ID" value="PMP72629.1"/>
    <property type="molecule type" value="Genomic_DNA"/>
</dbReference>
<evidence type="ECO:0000313" key="4">
    <source>
        <dbReference type="EMBL" id="PMP72629.1"/>
    </source>
</evidence>
<gene>
    <name evidence="4" type="ORF">C0186_00580</name>
</gene>
<evidence type="ECO:0000256" key="1">
    <source>
        <dbReference type="ARBA" id="ARBA00010716"/>
    </source>
</evidence>
<comment type="similarity">
    <text evidence="1">Belongs to the metallo-dependent hydrolases superfamily. NagA family.</text>
</comment>
<evidence type="ECO:0000313" key="5">
    <source>
        <dbReference type="Proteomes" id="UP000242288"/>
    </source>
</evidence>
<proteinExistence type="inferred from homology"/>
<evidence type="ECO:0000259" key="3">
    <source>
        <dbReference type="Pfam" id="PF01979"/>
    </source>
</evidence>
<dbReference type="PANTHER" id="PTHR11113">
    <property type="entry name" value="N-ACETYLGLUCOSAMINE-6-PHOSPHATE DEACETYLASE"/>
    <property type="match status" value="1"/>
</dbReference>
<dbReference type="InterPro" id="IPR032466">
    <property type="entry name" value="Metal_Hydrolase"/>
</dbReference>
<dbReference type="AlphaFoldDB" id="A0A2J6WQW3"/>
<dbReference type="PANTHER" id="PTHR11113:SF14">
    <property type="entry name" value="N-ACETYLGLUCOSAMINE-6-PHOSPHATE DEACETYLASE"/>
    <property type="match status" value="1"/>
</dbReference>
<keyword evidence="2" id="KW-0378">Hydrolase</keyword>
<dbReference type="Gene3D" id="3.20.20.140">
    <property type="entry name" value="Metal-dependent hydrolases"/>
    <property type="match status" value="1"/>
</dbReference>
<dbReference type="Pfam" id="PF01979">
    <property type="entry name" value="Amidohydro_1"/>
    <property type="match status" value="1"/>
</dbReference>
<evidence type="ECO:0000256" key="2">
    <source>
        <dbReference type="ARBA" id="ARBA00022801"/>
    </source>
</evidence>